<dbReference type="Pfam" id="PF13041">
    <property type="entry name" value="PPR_2"/>
    <property type="match status" value="3"/>
</dbReference>
<dbReference type="InterPro" id="IPR046848">
    <property type="entry name" value="E_motif"/>
</dbReference>
<feature type="region of interest" description="Disordered" evidence="3">
    <location>
        <begin position="311"/>
        <end position="594"/>
    </location>
</feature>
<dbReference type="InterPro" id="IPR019339">
    <property type="entry name" value="CIR_N_dom"/>
</dbReference>
<dbReference type="FunFam" id="1.25.40.10:FF:000409">
    <property type="entry name" value="Pentatricopeptide repeat-containing protein, chloroplastic"/>
    <property type="match status" value="1"/>
</dbReference>
<dbReference type="Pfam" id="PF15288">
    <property type="entry name" value="zf-CCHC_6"/>
    <property type="match status" value="1"/>
</dbReference>
<dbReference type="InterPro" id="IPR041670">
    <property type="entry name" value="Znf-CCHC_6"/>
</dbReference>
<evidence type="ECO:0000256" key="1">
    <source>
        <dbReference type="ARBA" id="ARBA00022737"/>
    </source>
</evidence>
<dbReference type="SUPFAM" id="SSF81901">
    <property type="entry name" value="HCP-like"/>
    <property type="match status" value="1"/>
</dbReference>
<evidence type="ECO:0000313" key="5">
    <source>
        <dbReference type="EMBL" id="EFH46255.1"/>
    </source>
</evidence>
<dbReference type="PANTHER" id="PTHR24015:SF1993">
    <property type="entry name" value="PENTATRICOPEPTIDE REPEAT-CONTAINING PROTEIN"/>
    <property type="match status" value="1"/>
</dbReference>
<dbReference type="GO" id="GO:0003723">
    <property type="term" value="F:RNA binding"/>
    <property type="evidence" value="ECO:0007669"/>
    <property type="project" value="InterPro"/>
</dbReference>
<evidence type="ECO:0000256" key="3">
    <source>
        <dbReference type="SAM" id="MobiDB-lite"/>
    </source>
</evidence>
<feature type="region of interest" description="Disordered" evidence="3">
    <location>
        <begin position="255"/>
        <end position="287"/>
    </location>
</feature>
<dbReference type="PROSITE" id="PS51375">
    <property type="entry name" value="PPR"/>
    <property type="match status" value="4"/>
</dbReference>
<protein>
    <recommendedName>
        <fullName evidence="4">CBF1-interacting co-repressor CIR N-terminal domain-containing protein</fullName>
    </recommendedName>
</protein>
<dbReference type="InterPro" id="IPR046960">
    <property type="entry name" value="PPR_At4g14850-like_plant"/>
</dbReference>
<feature type="compositionally biased region" description="Basic residues" evidence="3">
    <location>
        <begin position="317"/>
        <end position="332"/>
    </location>
</feature>
<dbReference type="eggNOG" id="KOG3794">
    <property type="taxonomic scope" value="Eukaryota"/>
</dbReference>
<feature type="compositionally biased region" description="Basic and acidic residues" evidence="3">
    <location>
        <begin position="410"/>
        <end position="429"/>
    </location>
</feature>
<feature type="compositionally biased region" description="Basic residues" evidence="3">
    <location>
        <begin position="583"/>
        <end position="592"/>
    </location>
</feature>
<feature type="compositionally biased region" description="Basic and acidic residues" evidence="3">
    <location>
        <begin position="120"/>
        <end position="133"/>
    </location>
</feature>
<feature type="repeat" description="PPR" evidence="2">
    <location>
        <begin position="988"/>
        <end position="1018"/>
    </location>
</feature>
<dbReference type="Pfam" id="PF10197">
    <property type="entry name" value="Cir_N"/>
    <property type="match status" value="1"/>
</dbReference>
<evidence type="ECO:0000256" key="2">
    <source>
        <dbReference type="PROSITE-ProRule" id="PRU00708"/>
    </source>
</evidence>
<accession>D7MGU0</accession>
<dbReference type="Gramene" id="fgenesh1_pm.C_scaffold_7001843">
    <property type="protein sequence ID" value="fgenesh1_pm.C_scaffold_7001843"/>
    <property type="gene ID" value="fgenesh1_pm.C_scaffold_7001843"/>
</dbReference>
<feature type="compositionally biased region" description="Basic and acidic residues" evidence="3">
    <location>
        <begin position="162"/>
        <end position="175"/>
    </location>
</feature>
<dbReference type="Pfam" id="PF20431">
    <property type="entry name" value="E_motif"/>
    <property type="match status" value="1"/>
</dbReference>
<feature type="repeat" description="PPR" evidence="2">
    <location>
        <begin position="713"/>
        <end position="747"/>
    </location>
</feature>
<dbReference type="Pfam" id="PF01535">
    <property type="entry name" value="PPR"/>
    <property type="match status" value="4"/>
</dbReference>
<dbReference type="FunFam" id="1.25.40.10:FF:000396">
    <property type="entry name" value="Pentatricopeptide repeat-containing protein At2g36730"/>
    <property type="match status" value="1"/>
</dbReference>
<proteinExistence type="predicted"/>
<organism evidence="6">
    <name type="scientific">Arabidopsis lyrata subsp. lyrata</name>
    <name type="common">Lyre-leaved rock-cress</name>
    <dbReference type="NCBI Taxonomy" id="81972"/>
    <lineage>
        <taxon>Eukaryota</taxon>
        <taxon>Viridiplantae</taxon>
        <taxon>Streptophyta</taxon>
        <taxon>Embryophyta</taxon>
        <taxon>Tracheophyta</taxon>
        <taxon>Spermatophyta</taxon>
        <taxon>Magnoliopsida</taxon>
        <taxon>eudicotyledons</taxon>
        <taxon>Gunneridae</taxon>
        <taxon>Pentapetalae</taxon>
        <taxon>rosids</taxon>
        <taxon>malvids</taxon>
        <taxon>Brassicales</taxon>
        <taxon>Brassicaceae</taxon>
        <taxon>Camelineae</taxon>
        <taxon>Arabidopsis</taxon>
    </lineage>
</organism>
<feature type="repeat" description="PPR" evidence="2">
    <location>
        <begin position="1019"/>
        <end position="1053"/>
    </location>
</feature>
<dbReference type="AlphaFoldDB" id="D7MGU0"/>
<dbReference type="SMART" id="SM01083">
    <property type="entry name" value="Cir_N"/>
    <property type="match status" value="1"/>
</dbReference>
<dbReference type="STRING" id="81972.D7MGU0"/>
<dbReference type="GO" id="GO:0009451">
    <property type="term" value="P:RNA modification"/>
    <property type="evidence" value="ECO:0007669"/>
    <property type="project" value="InterPro"/>
</dbReference>
<evidence type="ECO:0000259" key="4">
    <source>
        <dbReference type="SMART" id="SM01083"/>
    </source>
</evidence>
<dbReference type="InterPro" id="IPR002885">
    <property type="entry name" value="PPR_rpt"/>
</dbReference>
<feature type="repeat" description="PPR" evidence="2">
    <location>
        <begin position="917"/>
        <end position="951"/>
    </location>
</feature>
<dbReference type="PANTHER" id="PTHR24015">
    <property type="entry name" value="OS07G0578800 PROTEIN-RELATED"/>
    <property type="match status" value="1"/>
</dbReference>
<sequence length="1251" mass="142947">MDGEGEGSGIRLSKRFAGGKVTGGSLEVDYKTKSGTAWSHSFLNQKPWHPLSYPNQRRKWIAEQTHAQHDRRAEEVAREFAQEQEFFKQAALISKKEREKIETMKAVSFMYVRPPGYDPESAKAAEYADDKHKGQGSSTQDPMAEDNVGSRPEESQGGGDRTGQERKKPRPKDVFGRALPTEEEFEVLKNAPRMETGIPGRVKPFAVEVRNVKCLRCGNFGHQSGDRDCPLKDAVMPNEELRLKRDDPLTAIIAHTDPSEPLKWELKQKSGLSPPRGGFDPDDPNQQIVAEDIFDEYGGFLEGSIPIELLKSMSSDKKRKSKKNKKHKKHSSRTIEETDESSTGSEDSREKRGSKKRKKLKNKSKKHYDSDSVSSEGSDSDSYRLSRRRHTKHVDPSATLKSEVYHQGNIHREKHYDDEKHQKRKEIVDRPSASSDDSDYYRSHSSRKKRSEDDYKSHHRERKQVHSNDPVSEKSQKQYYSESGKRHRVEKEHRYDERRHRYVDMESENRHRSERKPRYDDRDSERHHRSVKGKEKHVYEDPEEFSDRYRSKKNAESDSESNRRSRKKLQKHELSSEEESRKYRYSTNRRRKERESMSLIHRRLKCFPGLSSVNAWNFQVREAVNRNDPVESLLLFREMKRGGFEPNNFTFPFVAKACARLAYIGYCEMVHTHLIKSPFWSDVFVGTATVDMFVKCDSLDYAAKVFERMPVRDATTWNAMLSGFCQSGHTDKVFSLFREMRLDEIPPDSVTVMTLIQSASFEKSLKLLKVMHAFGIRLGVDLQATVSNTWISAYGKCGDLDSAKLVFEAIDRGDRTVVSWNSVFKAFAVFGEAFDAFGHYRLMLRDEFKPDLSTFINLAASCQNPQTLTQGRLIHSHAIHLGTDQDIEAINTFISMYSKSGDSCSARLLFDIMPSRTCVSWTVMISGYAEKGDMDEALALFHAMAKTGVNPDLVTLLSLISGCGKFGSLEIGKWIDGRADMYGCKKDNVMVCNALIDMYSKCGSIDEARDIFDNTSEKTMVTWTTMIAGYALNGIFLEAMELFSKMIDLDYKPNHITFLAVLQACAHSGSLEKGWEYFHIMKQVYNISPGLDHYSCMVDLLGRKGKLDEALELIHNMSAKPDAGIWGALLSACKIHRNVKIAEQAADSLFNLEPQMAAPYVEMSNIYAAAGMWDGFARIRSMMKLWNIKKYPGESVIQVNGKNHTFTVGERGHMENEAIYSTLNGLSLFARDEKQILHKDVYKEQSYKVFI</sequence>
<dbReference type="FunFam" id="1.25.40.10:FF:003180">
    <property type="entry name" value="Pentatricopeptide repeat-containing protein At4g19191, mitochondrial"/>
    <property type="match status" value="1"/>
</dbReference>
<dbReference type="FunFam" id="1.25.40.10:FF:000968">
    <property type="entry name" value="Pentatricopeptide repeat-containing protein, mitochondrial"/>
    <property type="match status" value="1"/>
</dbReference>
<feature type="domain" description="CBF1-interacting co-repressor CIR N-terminal" evidence="4">
    <location>
        <begin position="47"/>
        <end position="83"/>
    </location>
</feature>
<feature type="region of interest" description="Disordered" evidence="3">
    <location>
        <begin position="112"/>
        <end position="181"/>
    </location>
</feature>
<feature type="compositionally biased region" description="Basic and acidic residues" evidence="3">
    <location>
        <begin position="257"/>
        <end position="268"/>
    </location>
</feature>
<gene>
    <name evidence="5" type="ORF">ARALYDRAFT_329616</name>
</gene>
<evidence type="ECO:0000313" key="6">
    <source>
        <dbReference type="Proteomes" id="UP000008694"/>
    </source>
</evidence>
<dbReference type="eggNOG" id="KOG4197">
    <property type="taxonomic scope" value="Eukaryota"/>
</dbReference>
<feature type="compositionally biased region" description="Basic and acidic residues" evidence="3">
    <location>
        <begin position="489"/>
        <end position="563"/>
    </location>
</feature>
<name>D7MGU0_ARALL</name>
<keyword evidence="1" id="KW-0677">Repeat</keyword>
<reference evidence="6" key="1">
    <citation type="journal article" date="2011" name="Nat. Genet.">
        <title>The Arabidopsis lyrata genome sequence and the basis of rapid genome size change.</title>
        <authorList>
            <person name="Hu T.T."/>
            <person name="Pattyn P."/>
            <person name="Bakker E.G."/>
            <person name="Cao J."/>
            <person name="Cheng J.-F."/>
            <person name="Clark R.M."/>
            <person name="Fahlgren N."/>
            <person name="Fawcett J.A."/>
            <person name="Grimwood J."/>
            <person name="Gundlach H."/>
            <person name="Haberer G."/>
            <person name="Hollister J.D."/>
            <person name="Ossowski S."/>
            <person name="Ottilar R.P."/>
            <person name="Salamov A.A."/>
            <person name="Schneeberger K."/>
            <person name="Spannagl M."/>
            <person name="Wang X."/>
            <person name="Yang L."/>
            <person name="Nasrallah M.E."/>
            <person name="Bergelson J."/>
            <person name="Carrington J.C."/>
            <person name="Gaut B.S."/>
            <person name="Schmutz J."/>
            <person name="Mayer K.F.X."/>
            <person name="Van de Peer Y."/>
            <person name="Grigoriev I.V."/>
            <person name="Nordborg M."/>
            <person name="Weigel D."/>
            <person name="Guo Y.-L."/>
        </authorList>
    </citation>
    <scope>NUCLEOTIDE SEQUENCE [LARGE SCALE GENOMIC DNA]</scope>
    <source>
        <strain evidence="6">cv. MN47</strain>
    </source>
</reference>
<dbReference type="Gene3D" id="1.25.40.10">
    <property type="entry name" value="Tetratricopeptide repeat domain"/>
    <property type="match status" value="4"/>
</dbReference>
<dbReference type="InterPro" id="IPR011990">
    <property type="entry name" value="TPR-like_helical_dom_sf"/>
</dbReference>
<dbReference type="HOGENOM" id="CLU_002706_15_1_1"/>
<feature type="compositionally biased region" description="Basic residues" evidence="3">
    <location>
        <begin position="352"/>
        <end position="366"/>
    </location>
</feature>
<keyword evidence="6" id="KW-1185">Reference proteome</keyword>
<dbReference type="Proteomes" id="UP000008694">
    <property type="component" value="Unassembled WGS sequence"/>
</dbReference>
<dbReference type="EMBL" id="GL348719">
    <property type="protein sequence ID" value="EFH46255.1"/>
    <property type="molecule type" value="Genomic_DNA"/>
</dbReference>
<dbReference type="NCBIfam" id="TIGR00756">
    <property type="entry name" value="PPR"/>
    <property type="match status" value="5"/>
</dbReference>
<feature type="compositionally biased region" description="Basic and acidic residues" evidence="3">
    <location>
        <begin position="571"/>
        <end position="582"/>
    </location>
</feature>